<evidence type="ECO:0000256" key="8">
    <source>
        <dbReference type="ARBA" id="ARBA00023125"/>
    </source>
</evidence>
<dbReference type="InterPro" id="IPR023405">
    <property type="entry name" value="Topo_IA_core_domain"/>
</dbReference>
<dbReference type="GO" id="GO:0003677">
    <property type="term" value="F:DNA binding"/>
    <property type="evidence" value="ECO:0007669"/>
    <property type="project" value="UniProtKB-KW"/>
</dbReference>
<feature type="site" description="Interaction with DNA" evidence="10">
    <location>
        <position position="300"/>
    </location>
</feature>
<keyword evidence="9 10" id="KW-0413">Isomerase</keyword>
<feature type="site" description="Interaction with DNA" evidence="10">
    <location>
        <position position="138"/>
    </location>
</feature>
<dbReference type="EC" id="5.6.2.1" evidence="10"/>
<dbReference type="GO" id="GO:0006265">
    <property type="term" value="P:DNA topological change"/>
    <property type="evidence" value="ECO:0007669"/>
    <property type="project" value="UniProtKB-UniRule"/>
</dbReference>
<feature type="region of interest" description="Disordered" evidence="11">
    <location>
        <begin position="330"/>
        <end position="361"/>
    </location>
</feature>
<evidence type="ECO:0000256" key="5">
    <source>
        <dbReference type="ARBA" id="ARBA00022833"/>
    </source>
</evidence>
<dbReference type="Gene3D" id="3.40.50.140">
    <property type="match status" value="1"/>
</dbReference>
<feature type="domain" description="Topo IA-type catalytic" evidence="13">
    <location>
        <begin position="127"/>
        <end position="555"/>
    </location>
</feature>
<feature type="site" description="Interaction with DNA" evidence="10">
    <location>
        <position position="137"/>
    </location>
</feature>
<dbReference type="InterPro" id="IPR034149">
    <property type="entry name" value="TOPRIM_TopoI"/>
</dbReference>
<comment type="caution">
    <text evidence="14">The sequence shown here is derived from an EMBL/GenBank/DDBJ whole genome shotgun (WGS) entry which is preliminary data.</text>
</comment>
<evidence type="ECO:0000259" key="13">
    <source>
        <dbReference type="PROSITE" id="PS52039"/>
    </source>
</evidence>
<dbReference type="PRINTS" id="PR00417">
    <property type="entry name" value="PRTPISMRASEI"/>
</dbReference>
<sequence>MMKNLVIVESPTKAKTITKFLGKDYKVESSYGHVRDLPPKDLGIDVENNFKPKYQVIEKAKKQVSKLKELASKADNIILATDEDREGEAISWHLKYLLKPKKYQRITFHEITKKAIEDALEHPRDIDENLVDAQQARRVLDRLVGFKLSPFLWNKVARGLSAGRVQSVAVRLIVEREREREAFKMDEYWTIEGIFDKAKQEFPGRLNAIDNKTLKKLAIKNKESADKILAELKDKNFKISKVEKKETLKNPPTPFTTSTLQQAANNKLNMSAKQTMMLAQQLYEGMKLGSDSVGLITYMRTDSQNLSEMFLEATHDYLKNTLGKEYVPAKPKKYKSKSKGAQEAHEAIRPTDPTRTPESIKSHLDEKQYKLYNLIWSRTLATQMTPAKLDATVVDINDETDKYTFRANGQTIKFDGFLKIYKEITKESILPELNEKDSVHGKNIKGDQHFTQPPARYTEATLVKALEEYGIGRPSTYAPTIATVQDRNYVEKEGKALKPTEMGTLVNDILVEHFADIVDYDFTADIEKKFDLIEEGKQEWQPIIKAFYGPFAKNLKEKTKDLTKKELTEETTDEKCDKCGSAMVIKTGRYGKFMACSNYPDCKNTKNINEETGEAEDKPELKKLDEKCPECGEALVERVGRFGPFIGCSNYPDCKYIKKQQQGTGVKCPKCEKGEIVTKRTRGGKIFFACNKYPKCDYALWQKPTGEKCEKCGSLIIETPKGEKKCSNLECHHK</sequence>
<dbReference type="InterPro" id="IPR028612">
    <property type="entry name" value="Topoisom_1_IA"/>
</dbReference>
<feature type="site" description="Interaction with DNA" evidence="10">
    <location>
        <position position="141"/>
    </location>
</feature>
<feature type="active site" description="O-(5'-phospho-DNA)-tyrosine intermediate" evidence="10">
    <location>
        <position position="298"/>
    </location>
</feature>
<reference evidence="14 15" key="1">
    <citation type="journal article" date="2016" name="Nat. Commun.">
        <title>Thousands of microbial genomes shed light on interconnected biogeochemical processes in an aquifer system.</title>
        <authorList>
            <person name="Anantharaman K."/>
            <person name="Brown C.T."/>
            <person name="Hug L.A."/>
            <person name="Sharon I."/>
            <person name="Castelle C.J."/>
            <person name="Probst A.J."/>
            <person name="Thomas B.C."/>
            <person name="Singh A."/>
            <person name="Wilkins M.J."/>
            <person name="Karaoz U."/>
            <person name="Brodie E.L."/>
            <person name="Williams K.H."/>
            <person name="Hubbard S.S."/>
            <person name="Banfield J.F."/>
        </authorList>
    </citation>
    <scope>NUCLEOTIDE SEQUENCE [LARGE SCALE GENOMIC DNA]</scope>
</reference>
<dbReference type="GO" id="GO:0008270">
    <property type="term" value="F:zinc ion binding"/>
    <property type="evidence" value="ECO:0007669"/>
    <property type="project" value="UniProtKB-KW"/>
</dbReference>
<evidence type="ECO:0000256" key="11">
    <source>
        <dbReference type="SAM" id="MobiDB-lite"/>
    </source>
</evidence>
<dbReference type="GO" id="GO:0003917">
    <property type="term" value="F:DNA topoisomerase type I (single strand cut, ATP-independent) activity"/>
    <property type="evidence" value="ECO:0007669"/>
    <property type="project" value="UniProtKB-UniRule"/>
</dbReference>
<dbReference type="Pfam" id="PF01131">
    <property type="entry name" value="Topoisom_bac"/>
    <property type="match status" value="1"/>
</dbReference>
<comment type="similarity">
    <text evidence="2 10">Belongs to the type IA topoisomerase family.</text>
</comment>
<dbReference type="PROSITE" id="PS00396">
    <property type="entry name" value="TOPO_IA_1"/>
    <property type="match status" value="1"/>
</dbReference>
<gene>
    <name evidence="10" type="primary">topA</name>
    <name evidence="14" type="ORF">A2478_05395</name>
</gene>
<dbReference type="STRING" id="1798002.A2478_05395"/>
<dbReference type="InterPro" id="IPR013826">
    <property type="entry name" value="Topo_IA_cen_sub3"/>
</dbReference>
<dbReference type="EMBL" id="MFGJ01000007">
    <property type="protein sequence ID" value="OGF31887.1"/>
    <property type="molecule type" value="Genomic_DNA"/>
</dbReference>
<protein>
    <recommendedName>
        <fullName evidence="10">DNA topoisomerase 1</fullName>
        <ecNumber evidence="10">5.6.2.1</ecNumber>
    </recommendedName>
    <alternativeName>
        <fullName evidence="10">DNA topoisomerase I</fullName>
    </alternativeName>
</protein>
<keyword evidence="4" id="KW-0863">Zinc-finger</keyword>
<dbReference type="PANTHER" id="PTHR42785">
    <property type="entry name" value="DNA TOPOISOMERASE, TYPE IA, CORE"/>
    <property type="match status" value="1"/>
</dbReference>
<dbReference type="PROSITE" id="PS50880">
    <property type="entry name" value="TOPRIM"/>
    <property type="match status" value="1"/>
</dbReference>
<keyword evidence="5" id="KW-0862">Zinc</keyword>
<feature type="compositionally biased region" description="Basic and acidic residues" evidence="11">
    <location>
        <begin position="340"/>
        <end position="349"/>
    </location>
</feature>
<keyword evidence="7 10" id="KW-0799">Topoisomerase</keyword>
<keyword evidence="6" id="KW-0460">Magnesium</keyword>
<evidence type="ECO:0000313" key="14">
    <source>
        <dbReference type="EMBL" id="OGF31887.1"/>
    </source>
</evidence>
<proteinExistence type="inferred from homology"/>
<dbReference type="Gene3D" id="1.10.290.10">
    <property type="entry name" value="Topoisomerase I, domain 4"/>
    <property type="match status" value="1"/>
</dbReference>
<dbReference type="InterPro" id="IPR005733">
    <property type="entry name" value="TopoI_bac-type"/>
</dbReference>
<feature type="site" description="Interaction with DNA" evidence="10">
    <location>
        <position position="33"/>
    </location>
</feature>
<dbReference type="Gene3D" id="1.10.460.10">
    <property type="entry name" value="Topoisomerase I, domain 2"/>
    <property type="match status" value="1"/>
</dbReference>
<name>A0A1F5SYT8_9BACT</name>
<evidence type="ECO:0000256" key="4">
    <source>
        <dbReference type="ARBA" id="ARBA00022771"/>
    </source>
</evidence>
<evidence type="ECO:0000256" key="9">
    <source>
        <dbReference type="ARBA" id="ARBA00023235"/>
    </source>
</evidence>
<dbReference type="SMART" id="SM00436">
    <property type="entry name" value="TOP1Bc"/>
    <property type="match status" value="1"/>
</dbReference>
<dbReference type="SMART" id="SM00493">
    <property type="entry name" value="TOPRIM"/>
    <property type="match status" value="1"/>
</dbReference>
<keyword evidence="3" id="KW-0479">Metal-binding</keyword>
<dbReference type="PANTHER" id="PTHR42785:SF1">
    <property type="entry name" value="DNA TOPOISOMERASE"/>
    <property type="match status" value="1"/>
</dbReference>
<feature type="site" description="Interaction with DNA" evidence="10">
    <location>
        <position position="153"/>
    </location>
</feature>
<dbReference type="InterPro" id="IPR003602">
    <property type="entry name" value="Topo_IA_DNA-bd_dom"/>
</dbReference>
<dbReference type="CDD" id="cd03363">
    <property type="entry name" value="TOPRIM_TopoIA_TopoI"/>
    <property type="match status" value="1"/>
</dbReference>
<dbReference type="Gene3D" id="3.30.65.10">
    <property type="entry name" value="Bacterial Topoisomerase I, domain 1"/>
    <property type="match status" value="3"/>
</dbReference>
<feature type="domain" description="Toprim" evidence="12">
    <location>
        <begin position="3"/>
        <end position="111"/>
    </location>
</feature>
<dbReference type="PROSITE" id="PS52039">
    <property type="entry name" value="TOPO_IA_2"/>
    <property type="match status" value="1"/>
</dbReference>
<dbReference type="AlphaFoldDB" id="A0A1F5SYT8"/>
<dbReference type="InterPro" id="IPR003601">
    <property type="entry name" value="Topo_IA_2"/>
</dbReference>
<dbReference type="Pfam" id="PF01396">
    <property type="entry name" value="Zn_ribbon_Top1"/>
    <property type="match status" value="3"/>
</dbReference>
<evidence type="ECO:0000256" key="3">
    <source>
        <dbReference type="ARBA" id="ARBA00022723"/>
    </source>
</evidence>
<dbReference type="HAMAP" id="MF_00952">
    <property type="entry name" value="Topoisom_1_prok"/>
    <property type="match status" value="1"/>
</dbReference>
<dbReference type="Gene3D" id="2.70.20.10">
    <property type="entry name" value="Topoisomerase I, domain 3"/>
    <property type="match status" value="1"/>
</dbReference>
<dbReference type="InterPro" id="IPR013824">
    <property type="entry name" value="Topo_IA_cen_sub1"/>
</dbReference>
<dbReference type="Proteomes" id="UP000179001">
    <property type="component" value="Unassembled WGS sequence"/>
</dbReference>
<comment type="subunit">
    <text evidence="10">Monomer.</text>
</comment>
<organism evidence="14 15">
    <name type="scientific">Candidatus Falkowbacteria bacterium RIFOXYC2_FULL_36_12</name>
    <dbReference type="NCBI Taxonomy" id="1798002"/>
    <lineage>
        <taxon>Bacteria</taxon>
        <taxon>Candidatus Falkowiibacteriota</taxon>
    </lineage>
</organism>
<feature type="site" description="Interaction with DNA" evidence="10">
    <location>
        <position position="487"/>
    </location>
</feature>
<comment type="function">
    <text evidence="10">Releases the supercoiling and torsional tension of DNA, which is introduced during the DNA replication and transcription, by transiently cleaving and rejoining one strand of the DNA duplex. Introduces a single-strand break via transesterification at a target site in duplex DNA. The scissile phosphodiester is attacked by the catalytic tyrosine of the enzyme, resulting in the formation of a DNA-(5'-phosphotyrosyl)-enzyme intermediate and the expulsion of a 3'-OH DNA strand. The free DNA strand then undergoes passage around the unbroken strand, thus removing DNA supercoils. Finally, in the religation step, the DNA 3'-OH attacks the covalent intermediate to expel the active-site tyrosine and restore the DNA phosphodiester backbone.</text>
</comment>
<evidence type="ECO:0000313" key="15">
    <source>
        <dbReference type="Proteomes" id="UP000179001"/>
    </source>
</evidence>
<dbReference type="InterPro" id="IPR013498">
    <property type="entry name" value="Topo_IA_Znf"/>
</dbReference>
<dbReference type="SMART" id="SM00437">
    <property type="entry name" value="TOP1Ac"/>
    <property type="match status" value="1"/>
</dbReference>
<evidence type="ECO:0000256" key="7">
    <source>
        <dbReference type="ARBA" id="ARBA00023029"/>
    </source>
</evidence>
<evidence type="ECO:0000256" key="6">
    <source>
        <dbReference type="ARBA" id="ARBA00022842"/>
    </source>
</evidence>
<keyword evidence="8 10" id="KW-0238">DNA-binding</keyword>
<dbReference type="InterPro" id="IPR013497">
    <property type="entry name" value="Topo_IA_cen"/>
</dbReference>
<dbReference type="InterPro" id="IPR006171">
    <property type="entry name" value="TOPRIM_dom"/>
</dbReference>
<feature type="region of interest" description="Interaction with DNA" evidence="10">
    <location>
        <begin position="161"/>
        <end position="166"/>
    </location>
</feature>
<evidence type="ECO:0000256" key="2">
    <source>
        <dbReference type="ARBA" id="ARBA00009446"/>
    </source>
</evidence>
<evidence type="ECO:0000256" key="1">
    <source>
        <dbReference type="ARBA" id="ARBA00000213"/>
    </source>
</evidence>
<evidence type="ECO:0000256" key="10">
    <source>
        <dbReference type="HAMAP-Rule" id="MF_00952"/>
    </source>
</evidence>
<dbReference type="GO" id="GO:0005694">
    <property type="term" value="C:chromosome"/>
    <property type="evidence" value="ECO:0007669"/>
    <property type="project" value="InterPro"/>
</dbReference>
<dbReference type="NCBIfam" id="TIGR01051">
    <property type="entry name" value="topA_bact"/>
    <property type="match status" value="1"/>
</dbReference>
<dbReference type="SUPFAM" id="SSF57783">
    <property type="entry name" value="Zinc beta-ribbon"/>
    <property type="match status" value="2"/>
</dbReference>
<evidence type="ECO:0000259" key="12">
    <source>
        <dbReference type="PROSITE" id="PS50880"/>
    </source>
</evidence>
<comment type="catalytic activity">
    <reaction evidence="1 10">
        <text>ATP-independent breakage of single-stranded DNA, followed by passage and rejoining.</text>
        <dbReference type="EC" id="5.6.2.1"/>
    </reaction>
</comment>
<dbReference type="InterPro" id="IPR000380">
    <property type="entry name" value="Topo_IA"/>
</dbReference>
<dbReference type="InterPro" id="IPR023406">
    <property type="entry name" value="Topo_IA_AS"/>
</dbReference>
<dbReference type="CDD" id="cd00186">
    <property type="entry name" value="TOP1Ac"/>
    <property type="match status" value="1"/>
</dbReference>
<dbReference type="InterPro" id="IPR013825">
    <property type="entry name" value="Topo_IA_cen_sub2"/>
</dbReference>
<dbReference type="Pfam" id="PF01751">
    <property type="entry name" value="Toprim"/>
    <property type="match status" value="1"/>
</dbReference>
<accession>A0A1F5SYT8</accession>
<dbReference type="SUPFAM" id="SSF56712">
    <property type="entry name" value="Prokaryotic type I DNA topoisomerase"/>
    <property type="match status" value="1"/>
</dbReference>
<comment type="caution">
    <text evidence="10">Lacks conserved residue(s) required for the propagation of feature annotation.</text>
</comment>